<proteinExistence type="predicted"/>
<reference evidence="2 3" key="1">
    <citation type="submission" date="2019-10" db="EMBL/GenBank/DDBJ databases">
        <title>Assembly and Annotation for the nematode Trichostrongylus colubriformis.</title>
        <authorList>
            <person name="Martin J."/>
        </authorList>
    </citation>
    <scope>NUCLEOTIDE SEQUENCE [LARGE SCALE GENOMIC DNA]</scope>
    <source>
        <strain evidence="2">G859</strain>
        <tissue evidence="2">Whole worm</tissue>
    </source>
</reference>
<feature type="compositionally biased region" description="Basic and acidic residues" evidence="1">
    <location>
        <begin position="31"/>
        <end position="45"/>
    </location>
</feature>
<feature type="region of interest" description="Disordered" evidence="1">
    <location>
        <begin position="27"/>
        <end position="58"/>
    </location>
</feature>
<evidence type="ECO:0000313" key="3">
    <source>
        <dbReference type="Proteomes" id="UP001331761"/>
    </source>
</evidence>
<sequence length="102" mass="11622">MSPSPTSRPDYESRSYAENGQVVYIPINMDTGRRDRPSSRYDRADGAIYSTESRTSSRAVRSPSINGVIGDDVRDALSQFDYLNDYENSSLRGREREVSYHF</sequence>
<evidence type="ECO:0000313" key="2">
    <source>
        <dbReference type="EMBL" id="KAK5979397.1"/>
    </source>
</evidence>
<name>A0AAN8IRY5_TRICO</name>
<dbReference type="AlphaFoldDB" id="A0AAN8IRY5"/>
<dbReference type="Proteomes" id="UP001331761">
    <property type="component" value="Unassembled WGS sequence"/>
</dbReference>
<accession>A0AAN8IRY5</accession>
<protein>
    <submittedName>
        <fullName evidence="2">Uncharacterized protein</fullName>
    </submittedName>
</protein>
<dbReference type="EMBL" id="WIXE01008388">
    <property type="protein sequence ID" value="KAK5979397.1"/>
    <property type="molecule type" value="Genomic_DNA"/>
</dbReference>
<gene>
    <name evidence="2" type="ORF">GCK32_000634</name>
</gene>
<organism evidence="2 3">
    <name type="scientific">Trichostrongylus colubriformis</name>
    <name type="common">Black scour worm</name>
    <dbReference type="NCBI Taxonomy" id="6319"/>
    <lineage>
        <taxon>Eukaryota</taxon>
        <taxon>Metazoa</taxon>
        <taxon>Ecdysozoa</taxon>
        <taxon>Nematoda</taxon>
        <taxon>Chromadorea</taxon>
        <taxon>Rhabditida</taxon>
        <taxon>Rhabditina</taxon>
        <taxon>Rhabditomorpha</taxon>
        <taxon>Strongyloidea</taxon>
        <taxon>Trichostrongylidae</taxon>
        <taxon>Trichostrongylus</taxon>
    </lineage>
</organism>
<comment type="caution">
    <text evidence="2">The sequence shown here is derived from an EMBL/GenBank/DDBJ whole genome shotgun (WGS) entry which is preliminary data.</text>
</comment>
<keyword evidence="3" id="KW-1185">Reference proteome</keyword>
<evidence type="ECO:0000256" key="1">
    <source>
        <dbReference type="SAM" id="MobiDB-lite"/>
    </source>
</evidence>